<dbReference type="InterPro" id="IPR050317">
    <property type="entry name" value="Plant_Fungal_Acyltransferase"/>
</dbReference>
<dbReference type="GO" id="GO:0050734">
    <property type="term" value="F:hydroxycinnamoyltransferase activity"/>
    <property type="evidence" value="ECO:0007669"/>
    <property type="project" value="UniProtKB-ARBA"/>
</dbReference>
<dbReference type="Gene3D" id="3.30.559.10">
    <property type="entry name" value="Chloramphenicol acetyltransferase-like domain"/>
    <property type="match status" value="1"/>
</dbReference>
<dbReference type="Gramene" id="OGLUM11G20330.1">
    <property type="protein sequence ID" value="OGLUM11G20330.1"/>
    <property type="gene ID" value="OGLUM11G20330"/>
</dbReference>
<organism evidence="5">
    <name type="scientific">Oryza glumipatula</name>
    <dbReference type="NCBI Taxonomy" id="40148"/>
    <lineage>
        <taxon>Eukaryota</taxon>
        <taxon>Viridiplantae</taxon>
        <taxon>Streptophyta</taxon>
        <taxon>Embryophyta</taxon>
        <taxon>Tracheophyta</taxon>
        <taxon>Spermatophyta</taxon>
        <taxon>Magnoliopsida</taxon>
        <taxon>Liliopsida</taxon>
        <taxon>Poales</taxon>
        <taxon>Poaceae</taxon>
        <taxon>BOP clade</taxon>
        <taxon>Oryzoideae</taxon>
        <taxon>Oryzeae</taxon>
        <taxon>Oryzinae</taxon>
        <taxon>Oryza</taxon>
    </lineage>
</organism>
<reference evidence="5" key="2">
    <citation type="submission" date="2018-05" db="EMBL/GenBank/DDBJ databases">
        <title>OgluRS3 (Oryza glumaepatula Reference Sequence Version 3).</title>
        <authorList>
            <person name="Zhang J."/>
            <person name="Kudrna D."/>
            <person name="Lee S."/>
            <person name="Talag J."/>
            <person name="Welchert J."/>
            <person name="Wing R.A."/>
        </authorList>
    </citation>
    <scope>NUCLEOTIDE SEQUENCE [LARGE SCALE GENOMIC DNA]</scope>
</reference>
<dbReference type="HOGENOM" id="CLU_941284_0_0_1"/>
<dbReference type="InterPro" id="IPR023213">
    <property type="entry name" value="CAT-like_dom_sf"/>
</dbReference>
<dbReference type="STRING" id="40148.A0A0E0BLK5"/>
<dbReference type="Proteomes" id="UP000026961">
    <property type="component" value="Chromosome 11"/>
</dbReference>
<evidence type="ECO:0000313" key="5">
    <source>
        <dbReference type="EnsemblPlants" id="OGLUM11G20330.1"/>
    </source>
</evidence>
<dbReference type="eggNOG" id="ENOG502QVP8">
    <property type="taxonomic scope" value="Eukaryota"/>
</dbReference>
<accession>A0A0E0BLK5</accession>
<comment type="similarity">
    <text evidence="1">Belongs to the plant acyltransferase family.</text>
</comment>
<dbReference type="Pfam" id="PF00646">
    <property type="entry name" value="F-box"/>
    <property type="match status" value="1"/>
</dbReference>
<dbReference type="PANTHER" id="PTHR31642">
    <property type="entry name" value="TRICHOTHECENE 3-O-ACETYLTRANSFERASE"/>
    <property type="match status" value="1"/>
</dbReference>
<name>A0A0E0BLK5_9ORYZ</name>
<evidence type="ECO:0000259" key="4">
    <source>
        <dbReference type="Pfam" id="PF00646"/>
    </source>
</evidence>
<evidence type="ECO:0000256" key="2">
    <source>
        <dbReference type="ARBA" id="ARBA00022679"/>
    </source>
</evidence>
<dbReference type="InterPro" id="IPR001810">
    <property type="entry name" value="F-box_dom"/>
</dbReference>
<evidence type="ECO:0000256" key="3">
    <source>
        <dbReference type="ARBA" id="ARBA00023315"/>
    </source>
</evidence>
<evidence type="ECO:0000256" key="1">
    <source>
        <dbReference type="ARBA" id="ARBA00009861"/>
    </source>
</evidence>
<proteinExistence type="inferred from homology"/>
<dbReference type="AlphaFoldDB" id="A0A0E0BLK5"/>
<dbReference type="InterPro" id="IPR036047">
    <property type="entry name" value="F-box-like_dom_sf"/>
</dbReference>
<keyword evidence="3" id="KW-0012">Acyltransferase</keyword>
<sequence length="296" mass="31414">MEITSSAMLKTTTTPPHPLAGEKVPLTAFDRAAFDVFVPLVFAYRAPAPSSEAVKEGLRVAVAAYPLAAGRLAVDVAVDGQGRRRRRRVLHVNDEGVLVLDATVEADLDAVLAANVATDLYPALPEHSFGAALLQVQLTRFRCGGLVVGLIGHHHVFDGHSMSTFCATWARAVRDGEAFIVPSPSLDRAITGVPRSPPAPVFDHRSIEFKVESPPVYADEVTKPKAIGAGGGDRLSALPDDLLLRVLHFAPAVEAASTSLLSRRFGALWRSTGAVNLAARVPGAGGRDAFTTVKYQ</sequence>
<keyword evidence="6" id="KW-1185">Reference proteome</keyword>
<protein>
    <recommendedName>
        <fullName evidence="4">F-box domain-containing protein</fullName>
    </recommendedName>
</protein>
<dbReference type="Pfam" id="PF02458">
    <property type="entry name" value="Transferase"/>
    <property type="match status" value="1"/>
</dbReference>
<evidence type="ECO:0000313" key="6">
    <source>
        <dbReference type="Proteomes" id="UP000026961"/>
    </source>
</evidence>
<dbReference type="PANTHER" id="PTHR31642:SF331">
    <property type="entry name" value="TRYPTAMINE BENZOYLTRANSFERASE 2"/>
    <property type="match status" value="1"/>
</dbReference>
<dbReference type="FunFam" id="3.30.559.10:FF:000014">
    <property type="entry name" value="Tryptamine hydroxycinnamoyl transferase"/>
    <property type="match status" value="1"/>
</dbReference>
<dbReference type="SUPFAM" id="SSF81383">
    <property type="entry name" value="F-box domain"/>
    <property type="match status" value="1"/>
</dbReference>
<feature type="domain" description="F-box" evidence="4">
    <location>
        <begin position="235"/>
        <end position="271"/>
    </location>
</feature>
<keyword evidence="2" id="KW-0808">Transferase</keyword>
<reference evidence="5" key="1">
    <citation type="submission" date="2015-04" db="UniProtKB">
        <authorList>
            <consortium name="EnsemblPlants"/>
        </authorList>
    </citation>
    <scope>IDENTIFICATION</scope>
</reference>
<dbReference type="EnsemblPlants" id="OGLUM11G20330.1">
    <property type="protein sequence ID" value="OGLUM11G20330.1"/>
    <property type="gene ID" value="OGLUM11G20330"/>
</dbReference>